<sequence>MFSWISESFLSIVDKLKAQTALETMYGFNILKVKDGKRGAVNGMRPDGSVDRSIKQSREIWSGVTNALSTAMIQEGMVDTGFRTASRVHEAAWSHEGLGEDKNCTAITRVIEYKFRRDEIPEGAGFDWQSSLEIASMCCLGITIFECFVGLNNLIGDIRLSENPIVDPEKGGIPRFVQVARLAKVQILNGSEFCVRDFQVEINLVEVVSSRGGRMLNSWPTKDEQMILPVQVKMAEYKKPDLKMGSGGAVNGMRPDGSVDRSIKQSREIWSGVTNALSTAMIQEGMVDTGFRTASRVHEAAWSHEGLGYARARGFLPIVDKLKAQTALETIERRKWGAVNGMRPDGSVDRSIKQSREIWFGVTYALSTSMIHEGMVDMGFRTTSGVHEAAWSLEGLRYSFQTPKAWKTEGMY</sequence>
<dbReference type="InterPro" id="IPR052566">
    <property type="entry name" value="Non-lysos_glucosylceramidase"/>
</dbReference>
<reference evidence="2" key="1">
    <citation type="journal article" date="2023" name="Nat. Commun.">
        <title>Diploid and tetraploid genomes of Acorus and the evolution of monocots.</title>
        <authorList>
            <person name="Ma L."/>
            <person name="Liu K.W."/>
            <person name="Li Z."/>
            <person name="Hsiao Y.Y."/>
            <person name="Qi Y."/>
            <person name="Fu T."/>
            <person name="Tang G.D."/>
            <person name="Zhang D."/>
            <person name="Sun W.H."/>
            <person name="Liu D.K."/>
            <person name="Li Y."/>
            <person name="Chen G.Z."/>
            <person name="Liu X.D."/>
            <person name="Liao X.Y."/>
            <person name="Jiang Y.T."/>
            <person name="Yu X."/>
            <person name="Hao Y."/>
            <person name="Huang J."/>
            <person name="Zhao X.W."/>
            <person name="Ke S."/>
            <person name="Chen Y.Y."/>
            <person name="Wu W.L."/>
            <person name="Hsu J.L."/>
            <person name="Lin Y.F."/>
            <person name="Huang M.D."/>
            <person name="Li C.Y."/>
            <person name="Huang L."/>
            <person name="Wang Z.W."/>
            <person name="Zhao X."/>
            <person name="Zhong W.Y."/>
            <person name="Peng D.H."/>
            <person name="Ahmad S."/>
            <person name="Lan S."/>
            <person name="Zhang J.S."/>
            <person name="Tsai W.C."/>
            <person name="Van de Peer Y."/>
            <person name="Liu Z.J."/>
        </authorList>
    </citation>
    <scope>NUCLEOTIDE SEQUENCE</scope>
    <source>
        <strain evidence="2">CP</strain>
    </source>
</reference>
<dbReference type="Pfam" id="PF04685">
    <property type="entry name" value="DUF608"/>
    <property type="match status" value="2"/>
</dbReference>
<dbReference type="Proteomes" id="UP001180020">
    <property type="component" value="Unassembled WGS sequence"/>
</dbReference>
<reference evidence="2" key="2">
    <citation type="submission" date="2023-06" db="EMBL/GenBank/DDBJ databases">
        <authorList>
            <person name="Ma L."/>
            <person name="Liu K.-W."/>
            <person name="Li Z."/>
            <person name="Hsiao Y.-Y."/>
            <person name="Qi Y."/>
            <person name="Fu T."/>
            <person name="Tang G."/>
            <person name="Zhang D."/>
            <person name="Sun W.-H."/>
            <person name="Liu D.-K."/>
            <person name="Li Y."/>
            <person name="Chen G.-Z."/>
            <person name="Liu X.-D."/>
            <person name="Liao X.-Y."/>
            <person name="Jiang Y.-T."/>
            <person name="Yu X."/>
            <person name="Hao Y."/>
            <person name="Huang J."/>
            <person name="Zhao X.-W."/>
            <person name="Ke S."/>
            <person name="Chen Y.-Y."/>
            <person name="Wu W.-L."/>
            <person name="Hsu J.-L."/>
            <person name="Lin Y.-F."/>
            <person name="Huang M.-D."/>
            <person name="Li C.-Y."/>
            <person name="Huang L."/>
            <person name="Wang Z.-W."/>
            <person name="Zhao X."/>
            <person name="Zhong W.-Y."/>
            <person name="Peng D.-H."/>
            <person name="Ahmad S."/>
            <person name="Lan S."/>
            <person name="Zhang J.-S."/>
            <person name="Tsai W.-C."/>
            <person name="Van De Peer Y."/>
            <person name="Liu Z.-J."/>
        </authorList>
    </citation>
    <scope>NUCLEOTIDE SEQUENCE</scope>
    <source>
        <strain evidence="2">CP</strain>
        <tissue evidence="2">Leaves</tissue>
    </source>
</reference>
<accession>A0AAV9ECS6</accession>
<feature type="domain" description="Glycosyl-hydrolase family 116 catalytic region" evidence="1">
    <location>
        <begin position="309"/>
        <end position="412"/>
    </location>
</feature>
<proteinExistence type="predicted"/>
<gene>
    <name evidence="2" type="ORF">QJS10_CPA08g00948</name>
</gene>
<organism evidence="2 3">
    <name type="scientific">Acorus calamus</name>
    <name type="common">Sweet flag</name>
    <dbReference type="NCBI Taxonomy" id="4465"/>
    <lineage>
        <taxon>Eukaryota</taxon>
        <taxon>Viridiplantae</taxon>
        <taxon>Streptophyta</taxon>
        <taxon>Embryophyta</taxon>
        <taxon>Tracheophyta</taxon>
        <taxon>Spermatophyta</taxon>
        <taxon>Magnoliopsida</taxon>
        <taxon>Liliopsida</taxon>
        <taxon>Acoraceae</taxon>
        <taxon>Acorus</taxon>
    </lineage>
</organism>
<dbReference type="PANTHER" id="PTHR12654:SF3">
    <property type="entry name" value="NON-LYSOSOMAL GLUCOSYLCERAMIDASE"/>
    <property type="match status" value="1"/>
</dbReference>
<evidence type="ECO:0000313" key="2">
    <source>
        <dbReference type="EMBL" id="KAK1310743.1"/>
    </source>
</evidence>
<feature type="domain" description="Glycosyl-hydrolase family 116 catalytic region" evidence="1">
    <location>
        <begin position="11"/>
        <end position="98"/>
    </location>
</feature>
<evidence type="ECO:0000259" key="1">
    <source>
        <dbReference type="Pfam" id="PF04685"/>
    </source>
</evidence>
<evidence type="ECO:0000313" key="3">
    <source>
        <dbReference type="Proteomes" id="UP001180020"/>
    </source>
</evidence>
<comment type="caution">
    <text evidence="2">The sequence shown here is derived from an EMBL/GenBank/DDBJ whole genome shotgun (WGS) entry which is preliminary data.</text>
</comment>
<protein>
    <recommendedName>
        <fullName evidence="1">Glycosyl-hydrolase family 116 catalytic region domain-containing protein</fullName>
    </recommendedName>
</protein>
<dbReference type="GO" id="GO:0008422">
    <property type="term" value="F:beta-glucosidase activity"/>
    <property type="evidence" value="ECO:0007669"/>
    <property type="project" value="TreeGrafter"/>
</dbReference>
<name>A0AAV9ECS6_ACOCL</name>
<dbReference type="EMBL" id="JAUJYO010000008">
    <property type="protein sequence ID" value="KAK1310743.1"/>
    <property type="molecule type" value="Genomic_DNA"/>
</dbReference>
<keyword evidence="3" id="KW-1185">Reference proteome</keyword>
<dbReference type="InterPro" id="IPR006775">
    <property type="entry name" value="GH116_catalytic"/>
</dbReference>
<dbReference type="PANTHER" id="PTHR12654">
    <property type="entry name" value="BILE ACID BETA-GLUCOSIDASE-RELATED"/>
    <property type="match status" value="1"/>
</dbReference>
<dbReference type="AlphaFoldDB" id="A0AAV9ECS6"/>